<accession>A0A1V4K5N0</accession>
<reference evidence="2 3" key="1">
    <citation type="submission" date="2016-02" db="EMBL/GenBank/DDBJ databases">
        <title>Band-tailed pigeon sequencing and assembly.</title>
        <authorList>
            <person name="Soares A.E."/>
            <person name="Novak B.J."/>
            <person name="Rice E.S."/>
            <person name="O'Connell B."/>
            <person name="Chang D."/>
            <person name="Weber S."/>
            <person name="Shapiro B."/>
        </authorList>
    </citation>
    <scope>NUCLEOTIDE SEQUENCE [LARGE SCALE GENOMIC DNA]</scope>
    <source>
        <strain evidence="2">BTP2013</strain>
        <tissue evidence="2">Blood</tissue>
    </source>
</reference>
<proteinExistence type="predicted"/>
<evidence type="ECO:0000313" key="2">
    <source>
        <dbReference type="EMBL" id="OPJ79704.1"/>
    </source>
</evidence>
<keyword evidence="3" id="KW-1185">Reference proteome</keyword>
<organism evidence="2 3">
    <name type="scientific">Patagioenas fasciata monilis</name>
    <dbReference type="NCBI Taxonomy" id="372326"/>
    <lineage>
        <taxon>Eukaryota</taxon>
        <taxon>Metazoa</taxon>
        <taxon>Chordata</taxon>
        <taxon>Craniata</taxon>
        <taxon>Vertebrata</taxon>
        <taxon>Euteleostomi</taxon>
        <taxon>Archelosauria</taxon>
        <taxon>Archosauria</taxon>
        <taxon>Dinosauria</taxon>
        <taxon>Saurischia</taxon>
        <taxon>Theropoda</taxon>
        <taxon>Coelurosauria</taxon>
        <taxon>Aves</taxon>
        <taxon>Neognathae</taxon>
        <taxon>Neoaves</taxon>
        <taxon>Columbimorphae</taxon>
        <taxon>Columbiformes</taxon>
        <taxon>Columbidae</taxon>
        <taxon>Patagioenas</taxon>
    </lineage>
</organism>
<comment type="caution">
    <text evidence="2">The sequence shown here is derived from an EMBL/GenBank/DDBJ whole genome shotgun (WGS) entry which is preliminary data.</text>
</comment>
<feature type="region of interest" description="Disordered" evidence="1">
    <location>
        <begin position="96"/>
        <end position="119"/>
    </location>
</feature>
<dbReference type="EMBL" id="LSYS01004331">
    <property type="protein sequence ID" value="OPJ79704.1"/>
    <property type="molecule type" value="Genomic_DNA"/>
</dbReference>
<feature type="compositionally biased region" description="Polar residues" evidence="1">
    <location>
        <begin position="104"/>
        <end position="119"/>
    </location>
</feature>
<sequence length="217" mass="24718">MCWGAGAERMWDKRTGEADGEQYGKRMALKLMFSLSFQYIWGTTVSGKTSQIPSSETLYSTAPNSHRYEEAFVHTILSFSPEDAVRSSWGLLSQEEDLDRNDRQTTAAPEQSRGCSQHQHGMLDFPSPLMLRCDLHRKFCFQPGDEGRRSLSLPGRKWGCAGITRRTGRLVQVKEKHHIAHVVPTMVNAPYPDACERQRYFLQDAEKSLALSTRWMS</sequence>
<dbReference type="AlphaFoldDB" id="A0A1V4K5N0"/>
<evidence type="ECO:0000313" key="3">
    <source>
        <dbReference type="Proteomes" id="UP000190648"/>
    </source>
</evidence>
<evidence type="ECO:0000256" key="1">
    <source>
        <dbReference type="SAM" id="MobiDB-lite"/>
    </source>
</evidence>
<dbReference type="Proteomes" id="UP000190648">
    <property type="component" value="Unassembled WGS sequence"/>
</dbReference>
<protein>
    <submittedName>
        <fullName evidence="2">Uncharacterized protein</fullName>
    </submittedName>
</protein>
<gene>
    <name evidence="2" type="ORF">AV530_002194</name>
</gene>
<name>A0A1V4K5N0_PATFA</name>